<organism evidence="5 6">
    <name type="scientific">Haloplanus aerogenes</name>
    <dbReference type="NCBI Taxonomy" id="660522"/>
    <lineage>
        <taxon>Archaea</taxon>
        <taxon>Methanobacteriati</taxon>
        <taxon>Methanobacteriota</taxon>
        <taxon>Stenosarchaea group</taxon>
        <taxon>Halobacteria</taxon>
        <taxon>Halobacteriales</taxon>
        <taxon>Haloferacaceae</taxon>
        <taxon>Haloplanus</taxon>
    </lineage>
</organism>
<dbReference type="PANTHER" id="PTHR12526">
    <property type="entry name" value="GLYCOSYLTRANSFERASE"/>
    <property type="match status" value="1"/>
</dbReference>
<dbReference type="KEGG" id="haer:DU502_04870"/>
<keyword evidence="2 5" id="KW-0808">Transferase</keyword>
<reference evidence="5" key="3">
    <citation type="submission" date="2018-10" db="EMBL/GenBank/DDBJ databases">
        <authorList>
            <person name="Whitman W."/>
            <person name="Huntemann M."/>
            <person name="Clum A."/>
            <person name="Pillay M."/>
            <person name="Palaniappan K."/>
            <person name="Varghese N."/>
            <person name="Mikhailova N."/>
            <person name="Stamatis D."/>
            <person name="Reddy T."/>
            <person name="Daum C."/>
            <person name="Shapiro N."/>
            <person name="Ivanova N."/>
            <person name="Kyrpides N."/>
            <person name="Woyke T."/>
        </authorList>
    </citation>
    <scope>NUCLEOTIDE SEQUENCE</scope>
    <source>
        <strain evidence="5">CGMCC 1.10124</strain>
    </source>
</reference>
<keyword evidence="1" id="KW-0328">Glycosyltransferase</keyword>
<dbReference type="Pfam" id="PF13579">
    <property type="entry name" value="Glyco_trans_4_4"/>
    <property type="match status" value="1"/>
</dbReference>
<dbReference type="GO" id="GO:0016757">
    <property type="term" value="F:glycosyltransferase activity"/>
    <property type="evidence" value="ECO:0007669"/>
    <property type="project" value="UniProtKB-KW"/>
</dbReference>
<reference evidence="4 7" key="2">
    <citation type="submission" date="2018-07" db="EMBL/GenBank/DDBJ databases">
        <title>Genome sequences of Haloplanus aerogenes JCM 16430T.</title>
        <authorList>
            <person name="Kim Y.B."/>
            <person name="Roh S.W."/>
        </authorList>
    </citation>
    <scope>NUCLEOTIDE SEQUENCE [LARGE SCALE GENOMIC DNA]</scope>
    <source>
        <strain evidence="4 7">JCM 16430</strain>
    </source>
</reference>
<protein>
    <submittedName>
        <fullName evidence="4">Glycosyltransferase family 1 protein</fullName>
    </submittedName>
    <submittedName>
        <fullName evidence="5">Glycosyltransferase involved in cell wall biosynthesis</fullName>
    </submittedName>
</protein>
<keyword evidence="7" id="KW-1185">Reference proteome</keyword>
<dbReference type="Gene3D" id="3.40.50.2000">
    <property type="entry name" value="Glycogen Phosphorylase B"/>
    <property type="match status" value="2"/>
</dbReference>
<dbReference type="Pfam" id="PF13692">
    <property type="entry name" value="Glyco_trans_1_4"/>
    <property type="match status" value="1"/>
</dbReference>
<accession>A0A3M0E5R3</accession>
<feature type="domain" description="Glycosyltransferase subfamily 4-like N-terminal" evidence="3">
    <location>
        <begin position="16"/>
        <end position="185"/>
    </location>
</feature>
<evidence type="ECO:0000313" key="5">
    <source>
        <dbReference type="EMBL" id="RMB23583.1"/>
    </source>
</evidence>
<gene>
    <name evidence="5" type="ORF">ATH50_0799</name>
    <name evidence="4" type="ORF">DU502_04870</name>
</gene>
<reference evidence="5 6" key="1">
    <citation type="journal article" date="2015" name="Stand. Genomic Sci.">
        <title>Genomic Encyclopedia of Bacterial and Archaeal Type Strains, Phase III: the genomes of soil and plant-associated and newly described type strains.</title>
        <authorList>
            <person name="Whitman W.B."/>
            <person name="Woyke T."/>
            <person name="Klenk H.P."/>
            <person name="Zhou Y."/>
            <person name="Lilburn T.G."/>
            <person name="Beck B.J."/>
            <person name="De Vos P."/>
            <person name="Vandamme P."/>
            <person name="Eisen J.A."/>
            <person name="Garrity G."/>
            <person name="Hugenholtz P."/>
            <person name="Kyrpides N.C."/>
        </authorList>
    </citation>
    <scope>NUCLEOTIDE SEQUENCE [LARGE SCALE GENOMIC DNA]</scope>
    <source>
        <strain evidence="5 6">CGMCC 1.10124</strain>
    </source>
</reference>
<evidence type="ECO:0000256" key="1">
    <source>
        <dbReference type="ARBA" id="ARBA00022676"/>
    </source>
</evidence>
<dbReference type="Proteomes" id="UP000277326">
    <property type="component" value="Unassembled WGS sequence"/>
</dbReference>
<evidence type="ECO:0000259" key="3">
    <source>
        <dbReference type="Pfam" id="PF13579"/>
    </source>
</evidence>
<evidence type="ECO:0000313" key="6">
    <source>
        <dbReference type="Proteomes" id="UP000277326"/>
    </source>
</evidence>
<dbReference type="SUPFAM" id="SSF53756">
    <property type="entry name" value="UDP-Glycosyltransferase/glycogen phosphorylase"/>
    <property type="match status" value="1"/>
</dbReference>
<dbReference type="CDD" id="cd03801">
    <property type="entry name" value="GT4_PimA-like"/>
    <property type="match status" value="1"/>
</dbReference>
<name>A0A3M0E5R3_9EURY</name>
<evidence type="ECO:0000313" key="4">
    <source>
        <dbReference type="EMBL" id="AZH24753.1"/>
    </source>
</evidence>
<sequence>MHILMILEGEYKDDIRVRREAEGLVSKGHSVHVVCSRGSQSQQHESLNSVQITRIGTDSKLTWYLSKGVYLTTWYDPIWLRELHNLLHDDDYDFIYFHDVHHAKLAIRLAKWHNLRTIADLHEIYSFAVDVWQEDYSYKQKLKPGIFLRPAWRFRRMEEYVVTYTDGLVTVSEEILDYYLNKYNKRDLPAKVVRNVPDLDRLDNMPVEPLGYEDEFIISYIGGFSPQKGLEIPIKAMSLIKEKIPQVKLVLVGDGQDEYVQSLHQTALKEGVVDTVEFVGWVDFERVASFYNVSDLTIVPFVDDPESQRALPNKLFQSMAFETPVLSSNLMTMKRILNETEAGITFEHSPESFAETVVRLYNEPSQRCLMGKNGRRAVEQKYNIKKEIDNITQLFDCIEPN</sequence>
<dbReference type="RefSeq" id="WP_121919516.1">
    <property type="nucleotide sequence ID" value="NZ_CP034145.1"/>
</dbReference>
<dbReference type="EMBL" id="REFS01000002">
    <property type="protein sequence ID" value="RMB23583.1"/>
    <property type="molecule type" value="Genomic_DNA"/>
</dbReference>
<evidence type="ECO:0000313" key="7">
    <source>
        <dbReference type="Proteomes" id="UP000282007"/>
    </source>
</evidence>
<dbReference type="InterPro" id="IPR028098">
    <property type="entry name" value="Glyco_trans_4-like_N"/>
</dbReference>
<dbReference type="PANTHER" id="PTHR12526:SF629">
    <property type="entry name" value="TEICHURONIC ACID BIOSYNTHESIS GLYCOSYLTRANSFERASE TUAH-RELATED"/>
    <property type="match status" value="1"/>
</dbReference>
<evidence type="ECO:0000256" key="2">
    <source>
        <dbReference type="ARBA" id="ARBA00022679"/>
    </source>
</evidence>
<dbReference type="OrthoDB" id="132546at2157"/>
<proteinExistence type="predicted"/>
<dbReference type="EMBL" id="CP034145">
    <property type="protein sequence ID" value="AZH24753.1"/>
    <property type="molecule type" value="Genomic_DNA"/>
</dbReference>
<dbReference type="AlphaFoldDB" id="A0A3M0E5R3"/>
<dbReference type="GeneID" id="38470594"/>
<dbReference type="Proteomes" id="UP000282007">
    <property type="component" value="Chromosome"/>
</dbReference>